<accession>A0A8H4R579</accession>
<organism evidence="1 2">
    <name type="scientific">Agrocybe pediades</name>
    <dbReference type="NCBI Taxonomy" id="84607"/>
    <lineage>
        <taxon>Eukaryota</taxon>
        <taxon>Fungi</taxon>
        <taxon>Dikarya</taxon>
        <taxon>Basidiomycota</taxon>
        <taxon>Agaricomycotina</taxon>
        <taxon>Agaricomycetes</taxon>
        <taxon>Agaricomycetidae</taxon>
        <taxon>Agaricales</taxon>
        <taxon>Agaricineae</taxon>
        <taxon>Strophariaceae</taxon>
        <taxon>Agrocybe</taxon>
    </lineage>
</organism>
<proteinExistence type="predicted"/>
<name>A0A8H4R579_9AGAR</name>
<gene>
    <name evidence="1" type="ORF">D9613_008995</name>
</gene>
<keyword evidence="2" id="KW-1185">Reference proteome</keyword>
<sequence length="135" mass="15428">MPSNALPDPTWRMPKKPALYPGTQTRVFGFPLPVERQIAIADKFKLKPNSKPLARADAGFIHLMEIVPPEWKKYTTVTRRMEGGSGAVVHAFCLYHNTNVTQEEVDNLPSRDSIKQVWEILDCTEGPRWYKYAEV</sequence>
<dbReference type="EMBL" id="JAACJL010000002">
    <property type="protein sequence ID" value="KAF4622431.1"/>
    <property type="molecule type" value="Genomic_DNA"/>
</dbReference>
<comment type="caution">
    <text evidence="1">The sequence shown here is derived from an EMBL/GenBank/DDBJ whole genome shotgun (WGS) entry which is preliminary data.</text>
</comment>
<dbReference type="AlphaFoldDB" id="A0A8H4R579"/>
<dbReference type="Proteomes" id="UP000521872">
    <property type="component" value="Unassembled WGS sequence"/>
</dbReference>
<evidence type="ECO:0000313" key="2">
    <source>
        <dbReference type="Proteomes" id="UP000521872"/>
    </source>
</evidence>
<protein>
    <submittedName>
        <fullName evidence="1">Uncharacterized protein</fullName>
    </submittedName>
</protein>
<evidence type="ECO:0000313" key="1">
    <source>
        <dbReference type="EMBL" id="KAF4622431.1"/>
    </source>
</evidence>
<reference evidence="1 2" key="1">
    <citation type="submission" date="2019-12" db="EMBL/GenBank/DDBJ databases">
        <authorList>
            <person name="Floudas D."/>
            <person name="Bentzer J."/>
            <person name="Ahren D."/>
            <person name="Johansson T."/>
            <person name="Persson P."/>
            <person name="Tunlid A."/>
        </authorList>
    </citation>
    <scope>NUCLEOTIDE SEQUENCE [LARGE SCALE GENOMIC DNA]</scope>
    <source>
        <strain evidence="1 2">CBS 102.39</strain>
    </source>
</reference>